<evidence type="ECO:0000313" key="1">
    <source>
        <dbReference type="EMBL" id="EER07067.1"/>
    </source>
</evidence>
<evidence type="ECO:0008006" key="3">
    <source>
        <dbReference type="Google" id="ProtNLM"/>
    </source>
</evidence>
<dbReference type="PANTHER" id="PTHR33395:SF22">
    <property type="entry name" value="REVERSE TRANSCRIPTASE DOMAIN-CONTAINING PROTEIN"/>
    <property type="match status" value="1"/>
</dbReference>
<keyword evidence="2" id="KW-1185">Reference proteome</keyword>
<reference evidence="1 2" key="1">
    <citation type="submission" date="2008-07" db="EMBL/GenBank/DDBJ databases">
        <authorList>
            <person name="El-Sayed N."/>
            <person name="Caler E."/>
            <person name="Inman J."/>
            <person name="Amedeo P."/>
            <person name="Hass B."/>
            <person name="Wortman J."/>
        </authorList>
    </citation>
    <scope>NUCLEOTIDE SEQUENCE [LARGE SCALE GENOMIC DNA]</scope>
    <source>
        <strain evidence="2">ATCC 50983 / TXsc</strain>
    </source>
</reference>
<organism evidence="2">
    <name type="scientific">Perkinsus marinus (strain ATCC 50983 / TXsc)</name>
    <dbReference type="NCBI Taxonomy" id="423536"/>
    <lineage>
        <taxon>Eukaryota</taxon>
        <taxon>Sar</taxon>
        <taxon>Alveolata</taxon>
        <taxon>Perkinsozoa</taxon>
        <taxon>Perkinsea</taxon>
        <taxon>Perkinsida</taxon>
        <taxon>Perkinsidae</taxon>
        <taxon>Perkinsus</taxon>
    </lineage>
</organism>
<evidence type="ECO:0000313" key="2">
    <source>
        <dbReference type="Proteomes" id="UP000007800"/>
    </source>
</evidence>
<feature type="non-terminal residue" evidence="1">
    <location>
        <position position="270"/>
    </location>
</feature>
<dbReference type="OrthoDB" id="416454at2759"/>
<dbReference type="AlphaFoldDB" id="C5L876"/>
<name>C5L876_PERM5</name>
<sequence>SSHATFKACACSVHIPTYQSSVPCWDETCTSAFASLLRASSTDSRDSALQLIEAKRSAYCDSVRSKLVGGRLSCKQFHRLAKELSLSTKAKSCAIPSLELSPGVLTTEDAAKAEALAKHFKDDTSPVSAPFKLGDRIADAQSITTLRVDPCDVRSVLERLNVSKAAGPSCISPRVYREVAGVLALPLSRLYNNILQKGLWPRAWKTSNICPIYKRKSKRDLRNYRPIALLEIPSRIFERIIAQKLVHHAITMNILAPDQAAFLPGRCTGD</sequence>
<dbReference type="RefSeq" id="XP_002775251.1">
    <property type="nucleotide sequence ID" value="XM_002775205.1"/>
</dbReference>
<dbReference type="Proteomes" id="UP000007800">
    <property type="component" value="Unassembled WGS sequence"/>
</dbReference>
<gene>
    <name evidence="1" type="ORF">Pmar_PMAR014295</name>
</gene>
<dbReference type="InParanoid" id="C5L876"/>
<dbReference type="PANTHER" id="PTHR33395">
    <property type="entry name" value="TRANSCRIPTASE, PUTATIVE-RELATED-RELATED"/>
    <property type="match status" value="1"/>
</dbReference>
<accession>C5L876</accession>
<protein>
    <recommendedName>
        <fullName evidence="3">Reverse transcriptase domain-containing protein</fullName>
    </recommendedName>
</protein>
<feature type="non-terminal residue" evidence="1">
    <location>
        <position position="1"/>
    </location>
</feature>
<dbReference type="EMBL" id="GG680059">
    <property type="protein sequence ID" value="EER07067.1"/>
    <property type="molecule type" value="Genomic_DNA"/>
</dbReference>
<proteinExistence type="predicted"/>
<dbReference type="GeneID" id="9059453"/>